<feature type="domain" description="Multidrug resistance protein MdtA-like barrel-sandwich hybrid" evidence="5">
    <location>
        <begin position="62"/>
        <end position="183"/>
    </location>
</feature>
<name>A0A833GWP8_9LEPT</name>
<organism evidence="8 9">
    <name type="scientific">Leptonema illini</name>
    <dbReference type="NCBI Taxonomy" id="183"/>
    <lineage>
        <taxon>Bacteria</taxon>
        <taxon>Pseudomonadati</taxon>
        <taxon>Spirochaetota</taxon>
        <taxon>Spirochaetia</taxon>
        <taxon>Leptospirales</taxon>
        <taxon>Leptospiraceae</taxon>
        <taxon>Leptonema</taxon>
    </lineage>
</organism>
<proteinExistence type="inferred from homology"/>
<dbReference type="InterPro" id="IPR058625">
    <property type="entry name" value="MdtA-like_BSH"/>
</dbReference>
<dbReference type="AlphaFoldDB" id="A0A833GWP8"/>
<dbReference type="PANTHER" id="PTHR30469:SF16">
    <property type="entry name" value="HAE1 FAMILY EFFLUX PUMP MFP COMPONENT"/>
    <property type="match status" value="1"/>
</dbReference>
<dbReference type="Pfam" id="PF25917">
    <property type="entry name" value="BSH_RND"/>
    <property type="match status" value="1"/>
</dbReference>
<dbReference type="InterPro" id="IPR006143">
    <property type="entry name" value="RND_pump_MFP"/>
</dbReference>
<dbReference type="Pfam" id="PF25967">
    <property type="entry name" value="RND-MFP_C"/>
    <property type="match status" value="1"/>
</dbReference>
<feature type="domain" description="CusB-like beta-barrel" evidence="6">
    <location>
        <begin position="197"/>
        <end position="268"/>
    </location>
</feature>
<dbReference type="Gene3D" id="1.10.287.470">
    <property type="entry name" value="Helix hairpin bin"/>
    <property type="match status" value="1"/>
</dbReference>
<reference evidence="8 9" key="1">
    <citation type="submission" date="2019-10" db="EMBL/GenBank/DDBJ databases">
        <title>Extracellular Electron Transfer in a Candidatus Methanoperedens spp. Enrichment Culture.</title>
        <authorList>
            <person name="Berger S."/>
            <person name="Rangel Shaw D."/>
            <person name="Berben T."/>
            <person name="In 'T Zandt M."/>
            <person name="Frank J."/>
            <person name="Reimann J."/>
            <person name="Jetten M.S.M."/>
            <person name="Welte C.U."/>
        </authorList>
    </citation>
    <scope>NUCLEOTIDE SEQUENCE [LARGE SCALE GENOMIC DNA]</scope>
    <source>
        <strain evidence="8">SB12</strain>
    </source>
</reference>
<evidence type="ECO:0000256" key="2">
    <source>
        <dbReference type="ARBA" id="ARBA00009477"/>
    </source>
</evidence>
<comment type="subcellular location">
    <subcellularLocation>
        <location evidence="1">Cell envelope</location>
    </subcellularLocation>
</comment>
<dbReference type="Pfam" id="PF25954">
    <property type="entry name" value="Beta-barrel_RND_2"/>
    <property type="match status" value="1"/>
</dbReference>
<dbReference type="Gene3D" id="2.40.420.20">
    <property type="match status" value="1"/>
</dbReference>
<keyword evidence="3" id="KW-0813">Transport</keyword>
<accession>A0A833GWP8</accession>
<evidence type="ECO:0000259" key="5">
    <source>
        <dbReference type="Pfam" id="PF25917"/>
    </source>
</evidence>
<comment type="similarity">
    <text evidence="2">Belongs to the membrane fusion protein (MFP) (TC 8.A.1) family.</text>
</comment>
<evidence type="ECO:0000259" key="7">
    <source>
        <dbReference type="Pfam" id="PF25967"/>
    </source>
</evidence>
<dbReference type="GO" id="GO:0015562">
    <property type="term" value="F:efflux transmembrane transporter activity"/>
    <property type="evidence" value="ECO:0007669"/>
    <property type="project" value="TreeGrafter"/>
</dbReference>
<evidence type="ECO:0000256" key="4">
    <source>
        <dbReference type="SAM" id="SignalP"/>
    </source>
</evidence>
<dbReference type="Gene3D" id="2.40.50.100">
    <property type="match status" value="1"/>
</dbReference>
<dbReference type="PANTHER" id="PTHR30469">
    <property type="entry name" value="MULTIDRUG RESISTANCE PROTEIN MDTA"/>
    <property type="match status" value="1"/>
</dbReference>
<dbReference type="Proteomes" id="UP000460298">
    <property type="component" value="Unassembled WGS sequence"/>
</dbReference>
<feature type="domain" description="Multidrug resistance protein MdtA-like C-terminal permuted SH3" evidence="7">
    <location>
        <begin position="274"/>
        <end position="334"/>
    </location>
</feature>
<dbReference type="GO" id="GO:1990281">
    <property type="term" value="C:efflux pump complex"/>
    <property type="evidence" value="ECO:0007669"/>
    <property type="project" value="TreeGrafter"/>
</dbReference>
<dbReference type="NCBIfam" id="TIGR01730">
    <property type="entry name" value="RND_mfp"/>
    <property type="match status" value="1"/>
</dbReference>
<feature type="chain" id="PRO_5032396182" evidence="4">
    <location>
        <begin position="30"/>
        <end position="369"/>
    </location>
</feature>
<gene>
    <name evidence="8" type="ORF">F9K24_22095</name>
</gene>
<protein>
    <submittedName>
        <fullName evidence="8">Efflux RND transporter periplasmic adaptor subunit</fullName>
    </submittedName>
</protein>
<dbReference type="EMBL" id="WBUI01000053">
    <property type="protein sequence ID" value="KAB2928332.1"/>
    <property type="molecule type" value="Genomic_DNA"/>
</dbReference>
<dbReference type="InterPro" id="IPR058627">
    <property type="entry name" value="MdtA-like_C"/>
</dbReference>
<sequence>MNILSFFRHRFTFACICLAVLFTNSTAYAQQPAQPVPVIVREVKTDRFVDEVEALGTLRANETVDLTASVTDTITAIHFEDGQRVEAGDILVEMTSAEEHAQLEEERSTMNEAQIQYERVQPLVDRGAAARSLLDQRRREYDTARARYRAIESRLQDRLILAPFSGVVGLRNISVGALIKPGDLITTLDDDSVMKLDFTVPAIHLATLKTGLAIEARAPSFAGRVFTGEVSGINSRIDATTRSVVARALLPNPERLLVPGLLMSVRLLKNPREAVVIPEEALIPSGQANHVLVVDRSAGPQVAKKREVTIGARRPGEVEIVDGLQAGEMVIVHGTLRVRPGQEVKIIAVETGDEPLEHLLERGAGGPAR</sequence>
<evidence type="ECO:0000313" key="8">
    <source>
        <dbReference type="EMBL" id="KAB2928332.1"/>
    </source>
</evidence>
<dbReference type="InterPro" id="IPR058792">
    <property type="entry name" value="Beta-barrel_RND_2"/>
</dbReference>
<dbReference type="SUPFAM" id="SSF111369">
    <property type="entry name" value="HlyD-like secretion proteins"/>
    <property type="match status" value="1"/>
</dbReference>
<dbReference type="Gene3D" id="2.40.30.170">
    <property type="match status" value="1"/>
</dbReference>
<keyword evidence="4" id="KW-0732">Signal</keyword>
<comment type="caution">
    <text evidence="8">The sequence shown here is derived from an EMBL/GenBank/DDBJ whole genome shotgun (WGS) entry which is preliminary data.</text>
</comment>
<evidence type="ECO:0000259" key="6">
    <source>
        <dbReference type="Pfam" id="PF25954"/>
    </source>
</evidence>
<evidence type="ECO:0000256" key="1">
    <source>
        <dbReference type="ARBA" id="ARBA00004196"/>
    </source>
</evidence>
<feature type="signal peptide" evidence="4">
    <location>
        <begin position="1"/>
        <end position="29"/>
    </location>
</feature>
<evidence type="ECO:0000313" key="9">
    <source>
        <dbReference type="Proteomes" id="UP000460298"/>
    </source>
</evidence>
<evidence type="ECO:0000256" key="3">
    <source>
        <dbReference type="ARBA" id="ARBA00022448"/>
    </source>
</evidence>